<sequence>MYARERTFVLSRAYVRIITIRRSCSHDGTRRKLRVAAEPQSK</sequence>
<protein>
    <submittedName>
        <fullName evidence="1">Uncharacterized protein</fullName>
    </submittedName>
</protein>
<gene>
    <name evidence="1" type="ORF">GCWU000325_01028</name>
</gene>
<dbReference type="STRING" id="626522.GCWU000325_01028"/>
<name>C9LFP0_9BACT</name>
<reference evidence="1" key="1">
    <citation type="submission" date="2009-09" db="EMBL/GenBank/DDBJ databases">
        <authorList>
            <person name="Weinstock G."/>
            <person name="Sodergren E."/>
            <person name="Clifton S."/>
            <person name="Fulton L."/>
            <person name="Fulton B."/>
            <person name="Courtney L."/>
            <person name="Fronick C."/>
            <person name="Harrison M."/>
            <person name="Strong C."/>
            <person name="Farmer C."/>
            <person name="Delahaunty K."/>
            <person name="Markovic C."/>
            <person name="Hall O."/>
            <person name="Minx P."/>
            <person name="Tomlinson C."/>
            <person name="Mitreva M."/>
            <person name="Nelson J."/>
            <person name="Hou S."/>
            <person name="Wollam A."/>
            <person name="Pepin K.H."/>
            <person name="Johnson M."/>
            <person name="Bhonagiri V."/>
            <person name="Nash W.E."/>
            <person name="Warren W."/>
            <person name="Chinwalla A."/>
            <person name="Mardis E.R."/>
            <person name="Wilson R.K."/>
        </authorList>
    </citation>
    <scope>NUCLEOTIDE SEQUENCE [LARGE SCALE GENOMIC DNA]</scope>
    <source>
        <strain evidence="1">ATCC 51259</strain>
    </source>
</reference>
<keyword evidence="2" id="KW-1185">Reference proteome</keyword>
<dbReference type="HOGENOM" id="CLU_3256015_0_0_10"/>
<organism evidence="1 2">
    <name type="scientific">Alloprevotella tannerae ATCC 51259</name>
    <dbReference type="NCBI Taxonomy" id="626522"/>
    <lineage>
        <taxon>Bacteria</taxon>
        <taxon>Pseudomonadati</taxon>
        <taxon>Bacteroidota</taxon>
        <taxon>Bacteroidia</taxon>
        <taxon>Bacteroidales</taxon>
        <taxon>Prevotellaceae</taxon>
        <taxon>Alloprevotella</taxon>
    </lineage>
</organism>
<accession>C9LFP0</accession>
<proteinExistence type="predicted"/>
<evidence type="ECO:0000313" key="1">
    <source>
        <dbReference type="EMBL" id="EEX71498.1"/>
    </source>
</evidence>
<comment type="caution">
    <text evidence="1">The sequence shown here is derived from an EMBL/GenBank/DDBJ whole genome shotgun (WGS) entry which is preliminary data.</text>
</comment>
<dbReference type="AlphaFoldDB" id="C9LFP0"/>
<dbReference type="Proteomes" id="UP000003460">
    <property type="component" value="Unassembled WGS sequence"/>
</dbReference>
<evidence type="ECO:0000313" key="2">
    <source>
        <dbReference type="Proteomes" id="UP000003460"/>
    </source>
</evidence>
<dbReference type="EMBL" id="ACIJ02000018">
    <property type="protein sequence ID" value="EEX71498.1"/>
    <property type="molecule type" value="Genomic_DNA"/>
</dbReference>